<dbReference type="GO" id="GO:0005737">
    <property type="term" value="C:cytoplasm"/>
    <property type="evidence" value="ECO:0007669"/>
    <property type="project" value="UniProtKB-SubCell"/>
</dbReference>
<reference evidence="8 9" key="1">
    <citation type="submission" date="2020-09" db="EMBL/GenBank/DDBJ databases">
        <title>Characterization of Treponema spp. from bovine digital dermatitis in Korea.</title>
        <authorList>
            <person name="Espiritu H.M."/>
            <person name="Cho Y.I."/>
            <person name="Mamuad L."/>
        </authorList>
    </citation>
    <scope>NUCLEOTIDE SEQUENCE [LARGE SCALE GENOMIC DNA]</scope>
    <source>
        <strain evidence="8 9">KS1</strain>
    </source>
</reference>
<evidence type="ECO:0000256" key="3">
    <source>
        <dbReference type="ARBA" id="ARBA00022552"/>
    </source>
</evidence>
<dbReference type="Gene3D" id="2.40.30.60">
    <property type="entry name" value="RimM"/>
    <property type="match status" value="1"/>
</dbReference>
<dbReference type="InterPro" id="IPR036976">
    <property type="entry name" value="RimM_N_sf"/>
</dbReference>
<comment type="subcellular location">
    <subcellularLocation>
        <location evidence="5">Cytoplasm</location>
    </subcellularLocation>
</comment>
<dbReference type="GO" id="GO:0042274">
    <property type="term" value="P:ribosomal small subunit biogenesis"/>
    <property type="evidence" value="ECO:0007669"/>
    <property type="project" value="UniProtKB-UniRule"/>
</dbReference>
<name>A0A7S7AWP5_9SPIR</name>
<evidence type="ECO:0000256" key="1">
    <source>
        <dbReference type="ARBA" id="ARBA00022490"/>
    </source>
</evidence>
<accession>A0A7S7AWP5</accession>
<dbReference type="PANTHER" id="PTHR33692:SF1">
    <property type="entry name" value="RIBOSOME MATURATION FACTOR RIMM"/>
    <property type="match status" value="1"/>
</dbReference>
<feature type="domain" description="Ribosome maturation factor RimM PRC barrel" evidence="7">
    <location>
        <begin position="106"/>
        <end position="185"/>
    </location>
</feature>
<evidence type="ECO:0000313" key="8">
    <source>
        <dbReference type="EMBL" id="QOW60301.1"/>
    </source>
</evidence>
<gene>
    <name evidence="5 8" type="primary">rimM</name>
    <name evidence="8" type="ORF">IFE08_10790</name>
</gene>
<dbReference type="HAMAP" id="MF_00014">
    <property type="entry name" value="Ribosome_mat_RimM"/>
    <property type="match status" value="1"/>
</dbReference>
<comment type="domain">
    <text evidence="5">The PRC barrel domain binds ribosomal protein uS19.</text>
</comment>
<protein>
    <recommendedName>
        <fullName evidence="5">Ribosome maturation factor RimM</fullName>
    </recommendedName>
</protein>
<organism evidence="8 9">
    <name type="scientific">Treponema pedis</name>
    <dbReference type="NCBI Taxonomy" id="409322"/>
    <lineage>
        <taxon>Bacteria</taxon>
        <taxon>Pseudomonadati</taxon>
        <taxon>Spirochaetota</taxon>
        <taxon>Spirochaetia</taxon>
        <taxon>Spirochaetales</taxon>
        <taxon>Treponemataceae</taxon>
        <taxon>Treponema</taxon>
    </lineage>
</organism>
<dbReference type="GO" id="GO:0043022">
    <property type="term" value="F:ribosome binding"/>
    <property type="evidence" value="ECO:0007669"/>
    <property type="project" value="InterPro"/>
</dbReference>
<comment type="subunit">
    <text evidence="5">Binds ribosomal protein uS19.</text>
</comment>
<dbReference type="PANTHER" id="PTHR33692">
    <property type="entry name" value="RIBOSOME MATURATION FACTOR RIMM"/>
    <property type="match status" value="1"/>
</dbReference>
<dbReference type="NCBIfam" id="TIGR02273">
    <property type="entry name" value="16S_RimM"/>
    <property type="match status" value="1"/>
</dbReference>
<evidence type="ECO:0000256" key="4">
    <source>
        <dbReference type="ARBA" id="ARBA00023186"/>
    </source>
</evidence>
<dbReference type="InterPro" id="IPR056792">
    <property type="entry name" value="PRC_RimM"/>
</dbReference>
<dbReference type="EMBL" id="CP061839">
    <property type="protein sequence ID" value="QOW60301.1"/>
    <property type="molecule type" value="Genomic_DNA"/>
</dbReference>
<comment type="similarity">
    <text evidence="5">Belongs to the RimM family.</text>
</comment>
<dbReference type="AlphaFoldDB" id="A0A7S7AWP5"/>
<dbReference type="Proteomes" id="UP000593915">
    <property type="component" value="Chromosome"/>
</dbReference>
<dbReference type="InterPro" id="IPR011961">
    <property type="entry name" value="RimM"/>
</dbReference>
<evidence type="ECO:0000259" key="7">
    <source>
        <dbReference type="Pfam" id="PF24986"/>
    </source>
</evidence>
<evidence type="ECO:0000313" key="9">
    <source>
        <dbReference type="Proteomes" id="UP000593915"/>
    </source>
</evidence>
<keyword evidence="1 5" id="KW-0963">Cytoplasm</keyword>
<sequence>MELLATGRIRSPFGVEGFVKVESFSGEYEHFLNFDKIFLSIPEKKIEKGIKEGWFEVEKVTLRAADALLKLKGIDSPEAAKFLAGSELFIPRDKAAALKKGEVYVNDLCNCVLVCEGTRIGKITSVAEGGGGYLLEILKENSCENTGKTSEAAAGQVIYIPFNKEFIGNIDLKSGTVELMHRWILE</sequence>
<dbReference type="Pfam" id="PF24986">
    <property type="entry name" value="PRC_RimM"/>
    <property type="match status" value="1"/>
</dbReference>
<proteinExistence type="inferred from homology"/>
<dbReference type="GO" id="GO:0005840">
    <property type="term" value="C:ribosome"/>
    <property type="evidence" value="ECO:0007669"/>
    <property type="project" value="InterPro"/>
</dbReference>
<dbReference type="InterPro" id="IPR002676">
    <property type="entry name" value="RimM_N"/>
</dbReference>
<dbReference type="GO" id="GO:0006364">
    <property type="term" value="P:rRNA processing"/>
    <property type="evidence" value="ECO:0007669"/>
    <property type="project" value="UniProtKB-UniRule"/>
</dbReference>
<keyword evidence="2 5" id="KW-0690">Ribosome biogenesis</keyword>
<dbReference type="Gene3D" id="2.30.30.240">
    <property type="entry name" value="PRC-barrel domain"/>
    <property type="match status" value="1"/>
</dbReference>
<feature type="domain" description="RimM N-terminal" evidence="6">
    <location>
        <begin position="6"/>
        <end position="93"/>
    </location>
</feature>
<evidence type="ECO:0000259" key="6">
    <source>
        <dbReference type="Pfam" id="PF01782"/>
    </source>
</evidence>
<dbReference type="Pfam" id="PF01782">
    <property type="entry name" value="RimM"/>
    <property type="match status" value="1"/>
</dbReference>
<evidence type="ECO:0000256" key="5">
    <source>
        <dbReference type="HAMAP-Rule" id="MF_00014"/>
    </source>
</evidence>
<comment type="function">
    <text evidence="5">An accessory protein needed during the final step in the assembly of 30S ribosomal subunit, possibly for assembly of the head region. Essential for efficient processing of 16S rRNA. May be needed both before and after RbfA during the maturation of 16S rRNA. It has affinity for free ribosomal 30S subunits but not for 70S ribosomes.</text>
</comment>
<evidence type="ECO:0000256" key="2">
    <source>
        <dbReference type="ARBA" id="ARBA00022517"/>
    </source>
</evidence>
<dbReference type="SUPFAM" id="SSF50447">
    <property type="entry name" value="Translation proteins"/>
    <property type="match status" value="1"/>
</dbReference>
<keyword evidence="4 5" id="KW-0143">Chaperone</keyword>
<dbReference type="InterPro" id="IPR009000">
    <property type="entry name" value="Transl_B-barrel_sf"/>
</dbReference>
<keyword evidence="3 5" id="KW-0698">rRNA processing</keyword>
<dbReference type="RefSeq" id="WP_029409464.1">
    <property type="nucleotide sequence ID" value="NZ_CP061839.1"/>
</dbReference>